<comment type="caution">
    <text evidence="1">The sequence shown here is derived from an EMBL/GenBank/DDBJ whole genome shotgun (WGS) entry which is preliminary data.</text>
</comment>
<dbReference type="Proteomes" id="UP001140949">
    <property type="component" value="Unassembled WGS sequence"/>
</dbReference>
<keyword evidence="2" id="KW-1185">Reference proteome</keyword>
<gene>
    <name evidence="1" type="ORF">M6B38_235090</name>
</gene>
<evidence type="ECO:0000313" key="2">
    <source>
        <dbReference type="Proteomes" id="UP001140949"/>
    </source>
</evidence>
<organism evidence="1 2">
    <name type="scientific">Iris pallida</name>
    <name type="common">Sweet iris</name>
    <dbReference type="NCBI Taxonomy" id="29817"/>
    <lineage>
        <taxon>Eukaryota</taxon>
        <taxon>Viridiplantae</taxon>
        <taxon>Streptophyta</taxon>
        <taxon>Embryophyta</taxon>
        <taxon>Tracheophyta</taxon>
        <taxon>Spermatophyta</taxon>
        <taxon>Magnoliopsida</taxon>
        <taxon>Liliopsida</taxon>
        <taxon>Asparagales</taxon>
        <taxon>Iridaceae</taxon>
        <taxon>Iridoideae</taxon>
        <taxon>Irideae</taxon>
        <taxon>Iris</taxon>
    </lineage>
</organism>
<dbReference type="AlphaFoldDB" id="A0AAX6DPY6"/>
<name>A0AAX6DPY6_IRIPA</name>
<protein>
    <submittedName>
        <fullName evidence="1">Ankyrin repeat-containing protein-like</fullName>
    </submittedName>
</protein>
<evidence type="ECO:0000313" key="1">
    <source>
        <dbReference type="EMBL" id="KAJ6793749.1"/>
    </source>
</evidence>
<proteinExistence type="predicted"/>
<reference evidence="1" key="2">
    <citation type="submission" date="2023-04" db="EMBL/GenBank/DDBJ databases">
        <authorList>
            <person name="Bruccoleri R.E."/>
            <person name="Oakeley E.J."/>
            <person name="Faust A.-M."/>
            <person name="Dessus-Babus S."/>
            <person name="Altorfer M."/>
            <person name="Burckhardt D."/>
            <person name="Oertli M."/>
            <person name="Naumann U."/>
            <person name="Petersen F."/>
            <person name="Wong J."/>
        </authorList>
    </citation>
    <scope>NUCLEOTIDE SEQUENCE</scope>
    <source>
        <strain evidence="1">GSM-AAB239-AS_SAM_17_03QT</strain>
        <tissue evidence="1">Leaf</tissue>
    </source>
</reference>
<dbReference type="EMBL" id="JANAVB010042807">
    <property type="protein sequence ID" value="KAJ6793749.1"/>
    <property type="molecule type" value="Genomic_DNA"/>
</dbReference>
<accession>A0AAX6DPY6</accession>
<reference evidence="1" key="1">
    <citation type="journal article" date="2023" name="GigaByte">
        <title>Genome assembly of the bearded iris, Iris pallida Lam.</title>
        <authorList>
            <person name="Bruccoleri R.E."/>
            <person name="Oakeley E.J."/>
            <person name="Faust A.M.E."/>
            <person name="Altorfer M."/>
            <person name="Dessus-Babus S."/>
            <person name="Burckhardt D."/>
            <person name="Oertli M."/>
            <person name="Naumann U."/>
            <person name="Petersen F."/>
            <person name="Wong J."/>
        </authorList>
    </citation>
    <scope>NUCLEOTIDE SEQUENCE</scope>
    <source>
        <strain evidence="1">GSM-AAB239-AS_SAM_17_03QT</strain>
    </source>
</reference>
<sequence>MPDQAKDRYLTTALLLYICTIAHWKANAVDSTAAHRGETQMSSRMMLREANRPITSNIRKGWRSFPRTTPEALIVVRVGLHFRGRVALPRAVFFLNEPSGRVQRRLERDGCYQRGHHHERARGVSELVVLDTRLLMSTGSGK</sequence>